<keyword evidence="2" id="KW-1185">Reference proteome</keyword>
<organism evidence="1 2">
    <name type="scientific">Pendulispora albinea</name>
    <dbReference type="NCBI Taxonomy" id="2741071"/>
    <lineage>
        <taxon>Bacteria</taxon>
        <taxon>Pseudomonadati</taxon>
        <taxon>Myxococcota</taxon>
        <taxon>Myxococcia</taxon>
        <taxon>Myxococcales</taxon>
        <taxon>Sorangiineae</taxon>
        <taxon>Pendulisporaceae</taxon>
        <taxon>Pendulispora</taxon>
    </lineage>
</organism>
<evidence type="ECO:0000313" key="1">
    <source>
        <dbReference type="EMBL" id="WXB16591.1"/>
    </source>
</evidence>
<dbReference type="RefSeq" id="WP_394826217.1">
    <property type="nucleotide sequence ID" value="NZ_CP089984.1"/>
</dbReference>
<gene>
    <name evidence="1" type="ORF">LZC94_04765</name>
</gene>
<evidence type="ECO:0000313" key="2">
    <source>
        <dbReference type="Proteomes" id="UP001370348"/>
    </source>
</evidence>
<dbReference type="EMBL" id="CP089984">
    <property type="protein sequence ID" value="WXB16591.1"/>
    <property type="molecule type" value="Genomic_DNA"/>
</dbReference>
<sequence length="67" mass="7125">MSSRRASSRAAIAAVARALGEERVVFVGGTVVALYPLDPGFDVRETLDVDCVVDIASTMDCWTGPPR</sequence>
<accession>A0ABZ2M3J6</accession>
<reference evidence="1 2" key="1">
    <citation type="submission" date="2021-12" db="EMBL/GenBank/DDBJ databases">
        <title>Discovery of the Pendulisporaceae a myxobacterial family with distinct sporulation behavior and unique specialized metabolism.</title>
        <authorList>
            <person name="Garcia R."/>
            <person name="Popoff A."/>
            <person name="Bader C.D."/>
            <person name="Loehr J."/>
            <person name="Walesch S."/>
            <person name="Walt C."/>
            <person name="Boldt J."/>
            <person name="Bunk B."/>
            <person name="Haeckl F.J.F.P.J."/>
            <person name="Gunesch A.P."/>
            <person name="Birkelbach J."/>
            <person name="Nuebel U."/>
            <person name="Pietschmann T."/>
            <person name="Bach T."/>
            <person name="Mueller R."/>
        </authorList>
    </citation>
    <scope>NUCLEOTIDE SEQUENCE [LARGE SCALE GENOMIC DNA]</scope>
    <source>
        <strain evidence="1 2">MSr11954</strain>
    </source>
</reference>
<proteinExistence type="predicted"/>
<dbReference type="Proteomes" id="UP001370348">
    <property type="component" value="Chromosome"/>
</dbReference>
<protein>
    <submittedName>
        <fullName evidence="1">Uncharacterized protein</fullName>
    </submittedName>
</protein>
<name>A0ABZ2M3J6_9BACT</name>